<comment type="caution">
    <text evidence="3">The sequence shown here is derived from an EMBL/GenBank/DDBJ whole genome shotgun (WGS) entry which is preliminary data.</text>
</comment>
<keyword evidence="4" id="KW-1185">Reference proteome</keyword>
<dbReference type="RefSeq" id="WP_242775497.1">
    <property type="nucleotide sequence ID" value="NZ_JALDAY010000015.1"/>
</dbReference>
<feature type="region of interest" description="Disordered" evidence="2">
    <location>
        <begin position="195"/>
        <end position="219"/>
    </location>
</feature>
<organism evidence="3 4">
    <name type="scientific">Streptomyces cylindrosporus</name>
    <dbReference type="NCBI Taxonomy" id="2927583"/>
    <lineage>
        <taxon>Bacteria</taxon>
        <taxon>Bacillati</taxon>
        <taxon>Actinomycetota</taxon>
        <taxon>Actinomycetes</taxon>
        <taxon>Kitasatosporales</taxon>
        <taxon>Streptomycetaceae</taxon>
        <taxon>Streptomyces</taxon>
    </lineage>
</organism>
<gene>
    <name evidence="3" type="ORF">MQP27_41930</name>
</gene>
<evidence type="ECO:0000313" key="4">
    <source>
        <dbReference type="Proteomes" id="UP001165269"/>
    </source>
</evidence>
<keyword evidence="1" id="KW-0175">Coiled coil</keyword>
<dbReference type="Proteomes" id="UP001165269">
    <property type="component" value="Unassembled WGS sequence"/>
</dbReference>
<name>A0ABS9YKG0_9ACTN</name>
<feature type="compositionally biased region" description="Acidic residues" evidence="2">
    <location>
        <begin position="465"/>
        <end position="482"/>
    </location>
</feature>
<proteinExistence type="predicted"/>
<feature type="compositionally biased region" description="Polar residues" evidence="2">
    <location>
        <begin position="515"/>
        <end position="527"/>
    </location>
</feature>
<evidence type="ECO:0000256" key="1">
    <source>
        <dbReference type="SAM" id="Coils"/>
    </source>
</evidence>
<feature type="region of interest" description="Disordered" evidence="2">
    <location>
        <begin position="353"/>
        <end position="412"/>
    </location>
</feature>
<protein>
    <submittedName>
        <fullName evidence="3">Uncharacterized protein</fullName>
    </submittedName>
</protein>
<evidence type="ECO:0000313" key="3">
    <source>
        <dbReference type="EMBL" id="MCI3277650.1"/>
    </source>
</evidence>
<feature type="coiled-coil region" evidence="1">
    <location>
        <begin position="552"/>
        <end position="579"/>
    </location>
</feature>
<feature type="compositionally biased region" description="Low complexity" evidence="2">
    <location>
        <begin position="393"/>
        <end position="402"/>
    </location>
</feature>
<accession>A0ABS9YKG0</accession>
<reference evidence="3" key="1">
    <citation type="submission" date="2022-03" db="EMBL/GenBank/DDBJ databases">
        <title>Streptomyces 7R015 and 7R016 isolated from Barleria lupulina in Thailand.</title>
        <authorList>
            <person name="Kanchanasin P."/>
            <person name="Phongsopitanun W."/>
            <person name="Tanasupawat S."/>
        </authorList>
    </citation>
    <scope>NUCLEOTIDE SEQUENCE</scope>
    <source>
        <strain evidence="3">7R015</strain>
    </source>
</reference>
<sequence length="653" mass="67120">MTPAEEDEFTELVDADIPRVDLVDKAANGTSFLIAKSAVGAPGLLEPDLVRDLIGAPEPAPAGPETVTMTGSVAAIAKVIYAAAVRSREAPAPANEPAGEQVAKAKYDADDLRRMAANGQAMDDESYPIADREDLEHAVRAVGRGGAGHDSIRRHIIARAKALGASAEIPDNWNADGSLKVAKMAVTAELDEGTDRLDPTVPLAAPTEDAPGNPAEPGSPAWEAIDAATAQKWTSILARAKTAIDLLAEREMLEAAAADPGDAEQAMDLQDACCAIDYAISVLAPFAVAEQAEADCAADSMAAVGKALAGFDTGPLDTIEALASITKAGRVLSASNEAAIRGAVEQLQKVLTSLPQAPTTDEEGGRPVAKTANEEPDMPQPTPSADVTEASGQEPAMGAAEPAPQPPAGVPVSVEAGLAKGLEPPAAAPVVKADGEKEMVAVYDAKGKLVGIVDPEKITRIAGADTDDDGGKDDAPADDSGDAADAAAQTPDLEPAPPAEVGTPADAVPDDDVAKQTTTPDADNSSAADVAKKLDDYSATQEQVLSEQAGKIAKQEKDLTELAEAVEVLKGQIRVLEEQPAVPGVFTNGAVPPAHQMRGQDRGAQPVDVAKAQELKKQLYRGPDAGEQNAIHGQLNEMAIDALHAIHQGGARQ</sequence>
<evidence type="ECO:0000256" key="2">
    <source>
        <dbReference type="SAM" id="MobiDB-lite"/>
    </source>
</evidence>
<dbReference type="EMBL" id="JALDAY010000015">
    <property type="protein sequence ID" value="MCI3277650.1"/>
    <property type="molecule type" value="Genomic_DNA"/>
</dbReference>
<feature type="region of interest" description="Disordered" evidence="2">
    <location>
        <begin position="461"/>
        <end position="528"/>
    </location>
</feature>